<keyword evidence="3" id="KW-1185">Reference proteome</keyword>
<gene>
    <name evidence="2" type="ORF">Airi02_081420</name>
</gene>
<evidence type="ECO:0000256" key="1">
    <source>
        <dbReference type="SAM" id="MobiDB-lite"/>
    </source>
</evidence>
<evidence type="ECO:0000313" key="2">
    <source>
        <dbReference type="EMBL" id="GLY90213.1"/>
    </source>
</evidence>
<dbReference type="Proteomes" id="UP001165074">
    <property type="component" value="Unassembled WGS sequence"/>
</dbReference>
<accession>A0A9W6SAV5</accession>
<protein>
    <recommendedName>
        <fullName evidence="4">LysR substrate-binding domain-containing protein</fullName>
    </recommendedName>
</protein>
<evidence type="ECO:0008006" key="4">
    <source>
        <dbReference type="Google" id="ProtNLM"/>
    </source>
</evidence>
<feature type="region of interest" description="Disordered" evidence="1">
    <location>
        <begin position="94"/>
        <end position="131"/>
    </location>
</feature>
<proteinExistence type="predicted"/>
<comment type="caution">
    <text evidence="2">The sequence shown here is derived from an EMBL/GenBank/DDBJ whole genome shotgun (WGS) entry which is preliminary data.</text>
</comment>
<reference evidence="2" key="1">
    <citation type="submission" date="2023-03" db="EMBL/GenBank/DDBJ databases">
        <title>Actinoallomurus iriomotensis NBRC 103684.</title>
        <authorList>
            <person name="Ichikawa N."/>
            <person name="Sato H."/>
            <person name="Tonouchi N."/>
        </authorList>
    </citation>
    <scope>NUCLEOTIDE SEQUENCE</scope>
    <source>
        <strain evidence="2">NBRC 103684</strain>
    </source>
</reference>
<evidence type="ECO:0000313" key="3">
    <source>
        <dbReference type="Proteomes" id="UP001165074"/>
    </source>
</evidence>
<sequence>MPRCCPSPAAYRTGPRAGSHQAVSHLPQTFKLVELGGIVAFLPAPVARRNPRSQIAYRPVSDLGPTTLAAAWPYSRSPAIAGFARAATAVAARTRPEANRSELWPDDRRRGPRTRVSRAVTDLRAWPPAAP</sequence>
<dbReference type="EMBL" id="BSTK01000015">
    <property type="protein sequence ID" value="GLY90213.1"/>
    <property type="molecule type" value="Genomic_DNA"/>
</dbReference>
<feature type="region of interest" description="Disordered" evidence="1">
    <location>
        <begin position="1"/>
        <end position="22"/>
    </location>
</feature>
<organism evidence="2 3">
    <name type="scientific">Actinoallomurus iriomotensis</name>
    <dbReference type="NCBI Taxonomy" id="478107"/>
    <lineage>
        <taxon>Bacteria</taxon>
        <taxon>Bacillati</taxon>
        <taxon>Actinomycetota</taxon>
        <taxon>Actinomycetes</taxon>
        <taxon>Streptosporangiales</taxon>
        <taxon>Thermomonosporaceae</taxon>
        <taxon>Actinoallomurus</taxon>
    </lineage>
</organism>
<name>A0A9W6SAV5_9ACTN</name>
<dbReference type="AlphaFoldDB" id="A0A9W6SAV5"/>
<feature type="compositionally biased region" description="Basic and acidic residues" evidence="1">
    <location>
        <begin position="94"/>
        <end position="109"/>
    </location>
</feature>